<name>A0ACD5ZY83_AVESA</name>
<proteinExistence type="predicted"/>
<protein>
    <submittedName>
        <fullName evidence="1">Uncharacterized protein</fullName>
    </submittedName>
</protein>
<dbReference type="EnsemblPlants" id="AVESA.00010b.r2.7AG1226630.1">
    <property type="protein sequence ID" value="AVESA.00010b.r2.7AG1226630.1.CDS.1"/>
    <property type="gene ID" value="AVESA.00010b.r2.7AG1226630"/>
</dbReference>
<dbReference type="Proteomes" id="UP001732700">
    <property type="component" value="Chromosome 7A"/>
</dbReference>
<organism evidence="1 2">
    <name type="scientific">Avena sativa</name>
    <name type="common">Oat</name>
    <dbReference type="NCBI Taxonomy" id="4498"/>
    <lineage>
        <taxon>Eukaryota</taxon>
        <taxon>Viridiplantae</taxon>
        <taxon>Streptophyta</taxon>
        <taxon>Embryophyta</taxon>
        <taxon>Tracheophyta</taxon>
        <taxon>Spermatophyta</taxon>
        <taxon>Magnoliopsida</taxon>
        <taxon>Liliopsida</taxon>
        <taxon>Poales</taxon>
        <taxon>Poaceae</taxon>
        <taxon>BOP clade</taxon>
        <taxon>Pooideae</taxon>
        <taxon>Poodae</taxon>
        <taxon>Poeae</taxon>
        <taxon>Poeae Chloroplast Group 1 (Aveneae type)</taxon>
        <taxon>Aveninae</taxon>
        <taxon>Avena</taxon>
    </lineage>
</organism>
<keyword evidence="2" id="KW-1185">Reference proteome</keyword>
<reference evidence="1" key="1">
    <citation type="submission" date="2021-05" db="EMBL/GenBank/DDBJ databases">
        <authorList>
            <person name="Scholz U."/>
            <person name="Mascher M."/>
            <person name="Fiebig A."/>
        </authorList>
    </citation>
    <scope>NUCLEOTIDE SEQUENCE [LARGE SCALE GENOMIC DNA]</scope>
</reference>
<reference evidence="1" key="2">
    <citation type="submission" date="2025-09" db="UniProtKB">
        <authorList>
            <consortium name="EnsemblPlants"/>
        </authorList>
    </citation>
    <scope>IDENTIFICATION</scope>
</reference>
<evidence type="ECO:0000313" key="1">
    <source>
        <dbReference type="EnsemblPlants" id="AVESA.00010b.r2.7AG1226630.1.CDS.1"/>
    </source>
</evidence>
<evidence type="ECO:0000313" key="2">
    <source>
        <dbReference type="Proteomes" id="UP001732700"/>
    </source>
</evidence>
<sequence length="483" mass="49629">MASQDEQNGKTGLLLAFLCVSTSSLALGAAKSPDADAIVDLARSVSNLPPSWTAGADICGYEGVTCDKDSGRVTTIDLRDKGLAGTLPSSALSSLAAVTALHLGGNRLAGAVPSLASLASLALVVLDGNAFTSLPADFLKDVPSLRDLSLDSLPLQPWSLPEAIPSLSLEYFSASAANLAGPFPANLPCSSLTTLRLNRNNLSGPIDAVASLKSLTVLMIDHNSFSGPIPDLSGMSQLETFSAGDNLLTGLVPASMTKMPSLRRVSLANNLLQGPMPEFGHGVDTDVLGNDFCHPEPGRPCDAQVTALLQVAAGFGYPLQLSRNWYGNTTCNSKDGTASWVGVVCNGTDVTEVSLQQMNLSGTISPAFANLTAVVRLNLSGNHLAGAIPDALATMPRLALLDVTNNNLRGQIPKFKPSVQVMAQGNRFGKSVPPPAAGVPAGTTAGSPPAGTVSSSLPANSASRFNLGIIANVILALVIANWG</sequence>
<accession>A0ACD5ZY83</accession>